<comment type="subunit">
    <text evidence="9">Homodimer.</text>
</comment>
<keyword evidence="6 9" id="KW-0067">ATP-binding</keyword>
<dbReference type="RefSeq" id="WP_017711257.1">
    <property type="nucleotide sequence ID" value="NZ_KB235933.1"/>
</dbReference>
<evidence type="ECO:0000313" key="12">
    <source>
        <dbReference type="Proteomes" id="UP000034681"/>
    </source>
</evidence>
<dbReference type="GO" id="GO:0005524">
    <property type="term" value="F:ATP binding"/>
    <property type="evidence" value="ECO:0007669"/>
    <property type="project" value="UniProtKB-UniRule"/>
</dbReference>
<proteinExistence type="inferred from homology"/>
<dbReference type="FunFam" id="3.30.300.130:FF:000020">
    <property type="entry name" value="Iron-sulfur cluster carrier protein"/>
    <property type="match status" value="1"/>
</dbReference>
<reference evidence="11" key="1">
    <citation type="submission" date="2012-04" db="EMBL/GenBank/DDBJ databases">
        <authorList>
            <person name="Borisov I.G."/>
            <person name="Ivanikova N.V."/>
            <person name="Pinevich A.V."/>
        </authorList>
    </citation>
    <scope>NUCLEOTIDE SEQUENCE</scope>
    <source>
        <strain evidence="11">CALU 1027</strain>
    </source>
</reference>
<dbReference type="Pfam" id="PF01883">
    <property type="entry name" value="FeS_assembly_P"/>
    <property type="match status" value="1"/>
</dbReference>
<keyword evidence="7 9" id="KW-0408">Iron</keyword>
<dbReference type="AlphaFoldDB" id="A0A0M2PV08"/>
<dbReference type="GO" id="GO:0140663">
    <property type="term" value="F:ATP-dependent FeS chaperone activity"/>
    <property type="evidence" value="ECO:0007669"/>
    <property type="project" value="InterPro"/>
</dbReference>
<evidence type="ECO:0000256" key="9">
    <source>
        <dbReference type="HAMAP-Rule" id="MF_02040"/>
    </source>
</evidence>
<dbReference type="Gene3D" id="3.40.50.300">
    <property type="entry name" value="P-loop containing nucleotide triphosphate hydrolases"/>
    <property type="match status" value="1"/>
</dbReference>
<evidence type="ECO:0000256" key="2">
    <source>
        <dbReference type="ARBA" id="ARBA00008205"/>
    </source>
</evidence>
<dbReference type="SUPFAM" id="SSF117916">
    <property type="entry name" value="Fe-S cluster assembly (FSCA) domain-like"/>
    <property type="match status" value="1"/>
</dbReference>
<comment type="caution">
    <text evidence="11">The sequence shown here is derived from an EMBL/GenBank/DDBJ whole genome shotgun (WGS) entry which is preliminary data.</text>
</comment>
<dbReference type="GO" id="GO:0046872">
    <property type="term" value="F:metal ion binding"/>
    <property type="evidence" value="ECO:0007669"/>
    <property type="project" value="UniProtKB-KW"/>
</dbReference>
<dbReference type="PANTHER" id="PTHR42961">
    <property type="entry name" value="IRON-SULFUR PROTEIN NUBPL"/>
    <property type="match status" value="1"/>
</dbReference>
<dbReference type="InterPro" id="IPR000808">
    <property type="entry name" value="Mrp-like_CS"/>
</dbReference>
<dbReference type="OrthoDB" id="9809679at2"/>
<evidence type="ECO:0000256" key="5">
    <source>
        <dbReference type="ARBA" id="ARBA00022801"/>
    </source>
</evidence>
<comment type="similarity">
    <text evidence="2">In the C-terminal section; belongs to the Mrp/NBP35 ATP-binding proteins family.</text>
</comment>
<gene>
    <name evidence="11" type="ORF">PROH_09240</name>
</gene>
<dbReference type="FunFam" id="3.40.50.300:FF:000304">
    <property type="entry name" value="Iron-sulfur cluster carrier protein"/>
    <property type="match status" value="1"/>
</dbReference>
<sequence>MPTPSPLDAAAVLAVLRPVQDPELQKSLVDLNMIRNVAISGSTVRFTLVLTTPACPLREMIVEDCQKAVKTLAGVETVDVEVTAETPQQKGLPDRQGIDGVKNIIAVSSGKGGVGKSTIAVNLAVALAQAGAKVGLVDADIYGPNAPNMLQLADAHLTVLEGDILEPAFNHGVKLVSMAFLIDKDQPVIWRGPMLNGIIRRFLYDVQWGDLDYLLVDLPPGTGDAQLTLAQAVPMAGAVIVTTPQTVALLDARKGLNMFRQLGVPILGLVENMSYFVPPDLPDRRYDIFGSGGGQKAAQELQVPLLGCVPLEIALREGGDEGVPIVVSHPQSASAQALTALAQQVAARVSIAALT</sequence>
<evidence type="ECO:0000256" key="4">
    <source>
        <dbReference type="ARBA" id="ARBA00022741"/>
    </source>
</evidence>
<feature type="domain" description="MIP18 family-like" evidence="10">
    <location>
        <begin position="10"/>
        <end position="80"/>
    </location>
</feature>
<feature type="binding site" evidence="9">
    <location>
        <begin position="110"/>
        <end position="117"/>
    </location>
    <ligand>
        <name>ATP</name>
        <dbReference type="ChEBI" id="CHEBI:30616"/>
    </ligand>
</feature>
<evidence type="ECO:0000313" key="11">
    <source>
        <dbReference type="EMBL" id="KKI99964.1"/>
    </source>
</evidence>
<dbReference type="STRING" id="317619.GCA_000332315_00597"/>
<dbReference type="GO" id="GO:0016887">
    <property type="term" value="F:ATP hydrolysis activity"/>
    <property type="evidence" value="ECO:0007669"/>
    <property type="project" value="UniProtKB-UniRule"/>
</dbReference>
<dbReference type="InterPro" id="IPR019591">
    <property type="entry name" value="Mrp/NBP35_ATP-bd"/>
</dbReference>
<keyword evidence="3 9" id="KW-0479">Metal-binding</keyword>
<dbReference type="PROSITE" id="PS01215">
    <property type="entry name" value="MRP"/>
    <property type="match status" value="1"/>
</dbReference>
<dbReference type="InterPro" id="IPR027417">
    <property type="entry name" value="P-loop_NTPase"/>
</dbReference>
<protein>
    <recommendedName>
        <fullName evidence="9">Iron-sulfur cluster carrier protein</fullName>
    </recommendedName>
</protein>
<dbReference type="PANTHER" id="PTHR42961:SF2">
    <property type="entry name" value="IRON-SULFUR PROTEIN NUBPL"/>
    <property type="match status" value="1"/>
</dbReference>
<comment type="function">
    <text evidence="9">Binds and transfers iron-sulfur (Fe-S) clusters to target apoproteins. Can hydrolyze ATP.</text>
</comment>
<keyword evidence="4 9" id="KW-0547">Nucleotide-binding</keyword>
<dbReference type="GO" id="GO:0016226">
    <property type="term" value="P:iron-sulfur cluster assembly"/>
    <property type="evidence" value="ECO:0007669"/>
    <property type="project" value="InterPro"/>
</dbReference>
<keyword evidence="8 9" id="KW-0411">Iron-sulfur</keyword>
<evidence type="ECO:0000256" key="6">
    <source>
        <dbReference type="ARBA" id="ARBA00022840"/>
    </source>
</evidence>
<comment type="similarity">
    <text evidence="1">In the N-terminal section; belongs to the MIP18 family.</text>
</comment>
<dbReference type="CDD" id="cd02037">
    <property type="entry name" value="Mrp_NBP35"/>
    <property type="match status" value="1"/>
</dbReference>
<dbReference type="eggNOG" id="COG0489">
    <property type="taxonomic scope" value="Bacteria"/>
</dbReference>
<dbReference type="InterPro" id="IPR044304">
    <property type="entry name" value="NUBPL-like"/>
</dbReference>
<dbReference type="InterPro" id="IPR033756">
    <property type="entry name" value="YlxH/NBP35"/>
</dbReference>
<dbReference type="Proteomes" id="UP000034681">
    <property type="component" value="Unassembled WGS sequence"/>
</dbReference>
<accession>A0A0M2PV08</accession>
<dbReference type="GO" id="GO:0051539">
    <property type="term" value="F:4 iron, 4 sulfur cluster binding"/>
    <property type="evidence" value="ECO:0007669"/>
    <property type="project" value="TreeGrafter"/>
</dbReference>
<keyword evidence="12" id="KW-1185">Reference proteome</keyword>
<dbReference type="InterPro" id="IPR002744">
    <property type="entry name" value="MIP18-like"/>
</dbReference>
<evidence type="ECO:0000256" key="8">
    <source>
        <dbReference type="ARBA" id="ARBA00023014"/>
    </source>
</evidence>
<dbReference type="EMBL" id="AJTX02000004">
    <property type="protein sequence ID" value="KKI99964.1"/>
    <property type="molecule type" value="Genomic_DNA"/>
</dbReference>
<evidence type="ECO:0000259" key="10">
    <source>
        <dbReference type="Pfam" id="PF01883"/>
    </source>
</evidence>
<dbReference type="InterPro" id="IPR034904">
    <property type="entry name" value="FSCA_dom_sf"/>
</dbReference>
<evidence type="ECO:0000256" key="7">
    <source>
        <dbReference type="ARBA" id="ARBA00023004"/>
    </source>
</evidence>
<comment type="similarity">
    <text evidence="9">Belongs to the Mrp/NBP35 ATP-binding proteins family.</text>
</comment>
<name>A0A0M2PV08_PROHO</name>
<dbReference type="SUPFAM" id="SSF52540">
    <property type="entry name" value="P-loop containing nucleoside triphosphate hydrolases"/>
    <property type="match status" value="1"/>
</dbReference>
<dbReference type="HAMAP" id="MF_02040">
    <property type="entry name" value="Mrp_NBP35"/>
    <property type="match status" value="1"/>
</dbReference>
<organism evidence="11 12">
    <name type="scientific">Prochlorothrix hollandica PCC 9006 = CALU 1027</name>
    <dbReference type="NCBI Taxonomy" id="317619"/>
    <lineage>
        <taxon>Bacteria</taxon>
        <taxon>Bacillati</taxon>
        <taxon>Cyanobacteriota</taxon>
        <taxon>Cyanophyceae</taxon>
        <taxon>Prochlorotrichales</taxon>
        <taxon>Prochlorotrichaceae</taxon>
        <taxon>Prochlorothrix</taxon>
    </lineage>
</organism>
<keyword evidence="5 9" id="KW-0378">Hydrolase</keyword>
<evidence type="ECO:0000256" key="1">
    <source>
        <dbReference type="ARBA" id="ARBA00007352"/>
    </source>
</evidence>
<dbReference type="Pfam" id="PF10609">
    <property type="entry name" value="ParA"/>
    <property type="match status" value="1"/>
</dbReference>
<dbReference type="Gene3D" id="3.30.300.130">
    <property type="entry name" value="Fe-S cluster assembly (FSCA)"/>
    <property type="match status" value="1"/>
</dbReference>
<evidence type="ECO:0000256" key="3">
    <source>
        <dbReference type="ARBA" id="ARBA00022723"/>
    </source>
</evidence>